<dbReference type="AlphaFoldDB" id="A0A2M8J7M6"/>
<gene>
    <name evidence="4" type="ORF">CVM52_00740</name>
</gene>
<protein>
    <recommendedName>
        <fullName evidence="3">NAD-dependent epimerase/dehydratase domain-containing protein</fullName>
    </recommendedName>
</protein>
<proteinExistence type="inferred from homology"/>
<accession>A0A2M8J7M6</accession>
<comment type="caution">
    <text evidence="4">The sequence shown here is derived from an EMBL/GenBank/DDBJ whole genome shotgun (WGS) entry which is preliminary data.</text>
</comment>
<keyword evidence="5" id="KW-1185">Reference proteome</keyword>
<name>A0A2M8J7M6_9RHOB</name>
<dbReference type="EMBL" id="PGTB01000001">
    <property type="protein sequence ID" value="PJE38777.1"/>
    <property type="molecule type" value="Genomic_DNA"/>
</dbReference>
<dbReference type="Gene3D" id="3.40.50.720">
    <property type="entry name" value="NAD(P)-binding Rossmann-like Domain"/>
    <property type="match status" value="1"/>
</dbReference>
<dbReference type="PANTHER" id="PTHR43000">
    <property type="entry name" value="DTDP-D-GLUCOSE 4,6-DEHYDRATASE-RELATED"/>
    <property type="match status" value="1"/>
</dbReference>
<organism evidence="4 5">
    <name type="scientific">Pseudooceanicola lipolyticus</name>
    <dbReference type="NCBI Taxonomy" id="2029104"/>
    <lineage>
        <taxon>Bacteria</taxon>
        <taxon>Pseudomonadati</taxon>
        <taxon>Pseudomonadota</taxon>
        <taxon>Alphaproteobacteria</taxon>
        <taxon>Rhodobacterales</taxon>
        <taxon>Paracoccaceae</taxon>
        <taxon>Pseudooceanicola</taxon>
    </lineage>
</organism>
<dbReference type="Proteomes" id="UP000231553">
    <property type="component" value="Unassembled WGS sequence"/>
</dbReference>
<evidence type="ECO:0000313" key="4">
    <source>
        <dbReference type="EMBL" id="PJE38777.1"/>
    </source>
</evidence>
<dbReference type="OrthoDB" id="7209874at2"/>
<dbReference type="InterPro" id="IPR001509">
    <property type="entry name" value="Epimerase_deHydtase"/>
</dbReference>
<evidence type="ECO:0000256" key="1">
    <source>
        <dbReference type="ARBA" id="ARBA00005125"/>
    </source>
</evidence>
<comment type="similarity">
    <text evidence="2">Belongs to the NAD(P)-dependent epimerase/dehydratase family.</text>
</comment>
<feature type="domain" description="NAD-dependent epimerase/dehydratase" evidence="3">
    <location>
        <begin position="34"/>
        <end position="274"/>
    </location>
</feature>
<reference evidence="4 5" key="1">
    <citation type="journal article" date="2018" name="Int. J. Syst. Evol. Microbiol.">
        <title>Pseudooceanicola lipolyticus sp. nov., a marine alphaproteobacterium, reclassification of Oceanicola flagellatus as Pseudooceanicola flagellatus comb. nov. and emended description of the genus Pseudooceanicola.</title>
        <authorList>
            <person name="Huang M.-M."/>
            <person name="Guo L.-L."/>
            <person name="Wu Y.-H."/>
            <person name="Lai Q.-L."/>
            <person name="Shao Z.-Z."/>
            <person name="Wang C.-S."/>
            <person name="Wu M."/>
            <person name="Xu X.-W."/>
        </authorList>
    </citation>
    <scope>NUCLEOTIDE SEQUENCE [LARGE SCALE GENOMIC DNA]</scope>
    <source>
        <strain evidence="4 5">157</strain>
    </source>
</reference>
<comment type="pathway">
    <text evidence="1">Bacterial outer membrane biogenesis; LPS O-antigen biosynthesis.</text>
</comment>
<evidence type="ECO:0000256" key="2">
    <source>
        <dbReference type="ARBA" id="ARBA00007637"/>
    </source>
</evidence>
<dbReference type="CDD" id="cd08946">
    <property type="entry name" value="SDR_e"/>
    <property type="match status" value="1"/>
</dbReference>
<sequence>MQSCPDPLQSGTPASTVHRRHSFFVPFQRSSMRILLTGGTGFLGLALTERLLAEGHSVDVLAPELPAPWMCAALQRGARYHTGDVRDADTVARVMQETGTELVIHAAAATPDAEREAAGNAAEIVAINIGGTATVIEQAALCGVRRVMALSSVAVYGRSLAEAEILVESMPPQPQNLYAISKSSAEALALRLGAVHRIPVLTPRVGVLWGQWEHRSGQRATPSPAFCMVELARRGEDIHLPFAATAPLCHVETACEMLAALVTAPWEGGIVNLGADRSVDLIDFAEAVARQFGVSADVDANRANVPFFAVDRPPMALERLQHLTGRSFAAPDFRIQLQGYADWLAGLEHDGAAPCPAF</sequence>
<dbReference type="SUPFAM" id="SSF51735">
    <property type="entry name" value="NAD(P)-binding Rossmann-fold domains"/>
    <property type="match status" value="1"/>
</dbReference>
<evidence type="ECO:0000313" key="5">
    <source>
        <dbReference type="Proteomes" id="UP000231553"/>
    </source>
</evidence>
<evidence type="ECO:0000259" key="3">
    <source>
        <dbReference type="Pfam" id="PF01370"/>
    </source>
</evidence>
<dbReference type="Pfam" id="PF01370">
    <property type="entry name" value="Epimerase"/>
    <property type="match status" value="1"/>
</dbReference>
<dbReference type="InterPro" id="IPR036291">
    <property type="entry name" value="NAD(P)-bd_dom_sf"/>
</dbReference>